<protein>
    <submittedName>
        <fullName evidence="1">Uncharacterized protein</fullName>
    </submittedName>
</protein>
<dbReference type="Proteomes" id="UP000886501">
    <property type="component" value="Unassembled WGS sequence"/>
</dbReference>
<organism evidence="1 2">
    <name type="scientific">Thelephora ganbajun</name>
    <name type="common">Ganba fungus</name>
    <dbReference type="NCBI Taxonomy" id="370292"/>
    <lineage>
        <taxon>Eukaryota</taxon>
        <taxon>Fungi</taxon>
        <taxon>Dikarya</taxon>
        <taxon>Basidiomycota</taxon>
        <taxon>Agaricomycotina</taxon>
        <taxon>Agaricomycetes</taxon>
        <taxon>Thelephorales</taxon>
        <taxon>Thelephoraceae</taxon>
        <taxon>Thelephora</taxon>
    </lineage>
</organism>
<name>A0ACB6ZM74_THEGA</name>
<sequence length="322" mass="35597">MDLRSPDSQVDTFESAFRPESYSLFTYYHPQYQSEYPVYQDGQYASFIFDNTECLGESAYHPSTTSFPTNFDPSGGHVALSILGSQHDQFFAQHAATIPPGKMSTYSELMPHVVAHKTTVSLKQDVRVATKPQPCVSPALCQGHADLPECAEIDDELDCPGEPIGDEDAESSDEEDDEHSSPLPPPSPCSTPFPSPSPSHSSSSHCCEPPRTSHVIRSARTQNRYSPMEAKPHSSRKGKSAIRRASCGSDDEDSKKPKKRREAVSLACYFCRKRKIACRQPPEGTMDRTCNQCKTRGMECEYPTESRRGARRGSASSAKHAH</sequence>
<keyword evidence="2" id="KW-1185">Reference proteome</keyword>
<evidence type="ECO:0000313" key="2">
    <source>
        <dbReference type="Proteomes" id="UP000886501"/>
    </source>
</evidence>
<reference evidence="1" key="1">
    <citation type="submission" date="2019-10" db="EMBL/GenBank/DDBJ databases">
        <authorList>
            <consortium name="DOE Joint Genome Institute"/>
            <person name="Kuo A."/>
            <person name="Miyauchi S."/>
            <person name="Kiss E."/>
            <person name="Drula E."/>
            <person name="Kohler A."/>
            <person name="Sanchez-Garcia M."/>
            <person name="Andreopoulos B."/>
            <person name="Barry K.W."/>
            <person name="Bonito G."/>
            <person name="Buee M."/>
            <person name="Carver A."/>
            <person name="Chen C."/>
            <person name="Cichocki N."/>
            <person name="Clum A."/>
            <person name="Culley D."/>
            <person name="Crous P.W."/>
            <person name="Fauchery L."/>
            <person name="Girlanda M."/>
            <person name="Hayes R."/>
            <person name="Keri Z."/>
            <person name="Labutti K."/>
            <person name="Lipzen A."/>
            <person name="Lombard V."/>
            <person name="Magnuson J."/>
            <person name="Maillard F."/>
            <person name="Morin E."/>
            <person name="Murat C."/>
            <person name="Nolan M."/>
            <person name="Ohm R."/>
            <person name="Pangilinan J."/>
            <person name="Pereira M."/>
            <person name="Perotto S."/>
            <person name="Peter M."/>
            <person name="Riley R."/>
            <person name="Sitrit Y."/>
            <person name="Stielow B."/>
            <person name="Szollosi G."/>
            <person name="Zifcakova L."/>
            <person name="Stursova M."/>
            <person name="Spatafora J.W."/>
            <person name="Tedersoo L."/>
            <person name="Vaario L.-M."/>
            <person name="Yamada A."/>
            <person name="Yan M."/>
            <person name="Wang P."/>
            <person name="Xu J."/>
            <person name="Bruns T."/>
            <person name="Baldrian P."/>
            <person name="Vilgalys R."/>
            <person name="Henrissat B."/>
            <person name="Grigoriev I.V."/>
            <person name="Hibbett D."/>
            <person name="Nagy L.G."/>
            <person name="Martin F.M."/>
        </authorList>
    </citation>
    <scope>NUCLEOTIDE SEQUENCE</scope>
    <source>
        <strain evidence="1">P2</strain>
    </source>
</reference>
<comment type="caution">
    <text evidence="1">The sequence shown here is derived from an EMBL/GenBank/DDBJ whole genome shotgun (WGS) entry which is preliminary data.</text>
</comment>
<gene>
    <name evidence="1" type="ORF">BDM02DRAFT_3127393</name>
</gene>
<proteinExistence type="predicted"/>
<reference evidence="1" key="2">
    <citation type="journal article" date="2020" name="Nat. Commun.">
        <title>Large-scale genome sequencing of mycorrhizal fungi provides insights into the early evolution of symbiotic traits.</title>
        <authorList>
            <person name="Miyauchi S."/>
            <person name="Kiss E."/>
            <person name="Kuo A."/>
            <person name="Drula E."/>
            <person name="Kohler A."/>
            <person name="Sanchez-Garcia M."/>
            <person name="Morin E."/>
            <person name="Andreopoulos B."/>
            <person name="Barry K.W."/>
            <person name="Bonito G."/>
            <person name="Buee M."/>
            <person name="Carver A."/>
            <person name="Chen C."/>
            <person name="Cichocki N."/>
            <person name="Clum A."/>
            <person name="Culley D."/>
            <person name="Crous P.W."/>
            <person name="Fauchery L."/>
            <person name="Girlanda M."/>
            <person name="Hayes R.D."/>
            <person name="Keri Z."/>
            <person name="LaButti K."/>
            <person name="Lipzen A."/>
            <person name="Lombard V."/>
            <person name="Magnuson J."/>
            <person name="Maillard F."/>
            <person name="Murat C."/>
            <person name="Nolan M."/>
            <person name="Ohm R.A."/>
            <person name="Pangilinan J."/>
            <person name="Pereira M.F."/>
            <person name="Perotto S."/>
            <person name="Peter M."/>
            <person name="Pfister S."/>
            <person name="Riley R."/>
            <person name="Sitrit Y."/>
            <person name="Stielow J.B."/>
            <person name="Szollosi G."/>
            <person name="Zifcakova L."/>
            <person name="Stursova M."/>
            <person name="Spatafora J.W."/>
            <person name="Tedersoo L."/>
            <person name="Vaario L.M."/>
            <person name="Yamada A."/>
            <person name="Yan M."/>
            <person name="Wang P."/>
            <person name="Xu J."/>
            <person name="Bruns T."/>
            <person name="Baldrian P."/>
            <person name="Vilgalys R."/>
            <person name="Dunand C."/>
            <person name="Henrissat B."/>
            <person name="Grigoriev I.V."/>
            <person name="Hibbett D."/>
            <person name="Nagy L.G."/>
            <person name="Martin F.M."/>
        </authorList>
    </citation>
    <scope>NUCLEOTIDE SEQUENCE</scope>
    <source>
        <strain evidence="1">P2</strain>
    </source>
</reference>
<dbReference type="EMBL" id="MU117980">
    <property type="protein sequence ID" value="KAF9650875.1"/>
    <property type="molecule type" value="Genomic_DNA"/>
</dbReference>
<accession>A0ACB6ZM74</accession>
<evidence type="ECO:0000313" key="1">
    <source>
        <dbReference type="EMBL" id="KAF9650875.1"/>
    </source>
</evidence>